<dbReference type="EnsemblMetazoa" id="GAUT047799-RA">
    <property type="protein sequence ID" value="GAUT047799-PA"/>
    <property type="gene ID" value="GAUT047799"/>
</dbReference>
<sequence>MAAERSWQFMSEMVSHIPGIPVLHISHECSSSSYAIFVTHLGLMIPKVLEWRNSMQSSDGDYLILNEYCMFTINVSLVVKYVIIKKIAKYGSSTFSNLAALNIVASEFRDKKDKNFFEIIKPPHNGSMAL</sequence>
<name>A0A1A9VU94_GLOAU</name>
<dbReference type="AlphaFoldDB" id="A0A1A9VU94"/>
<evidence type="ECO:0000313" key="2">
    <source>
        <dbReference type="Proteomes" id="UP000078200"/>
    </source>
</evidence>
<dbReference type="Proteomes" id="UP000078200">
    <property type="component" value="Unassembled WGS sequence"/>
</dbReference>
<proteinExistence type="predicted"/>
<accession>A0A1A9VU94</accession>
<reference evidence="1" key="1">
    <citation type="submission" date="2020-05" db="UniProtKB">
        <authorList>
            <consortium name="EnsemblMetazoa"/>
        </authorList>
    </citation>
    <scope>IDENTIFICATION</scope>
    <source>
        <strain evidence="1">TTRI</strain>
    </source>
</reference>
<protein>
    <submittedName>
        <fullName evidence="1">Uncharacterized protein</fullName>
    </submittedName>
</protein>
<organism evidence="1 2">
    <name type="scientific">Glossina austeni</name>
    <name type="common">Savannah tsetse fly</name>
    <dbReference type="NCBI Taxonomy" id="7395"/>
    <lineage>
        <taxon>Eukaryota</taxon>
        <taxon>Metazoa</taxon>
        <taxon>Ecdysozoa</taxon>
        <taxon>Arthropoda</taxon>
        <taxon>Hexapoda</taxon>
        <taxon>Insecta</taxon>
        <taxon>Pterygota</taxon>
        <taxon>Neoptera</taxon>
        <taxon>Endopterygota</taxon>
        <taxon>Diptera</taxon>
        <taxon>Brachycera</taxon>
        <taxon>Muscomorpha</taxon>
        <taxon>Hippoboscoidea</taxon>
        <taxon>Glossinidae</taxon>
        <taxon>Glossina</taxon>
    </lineage>
</organism>
<keyword evidence="2" id="KW-1185">Reference proteome</keyword>
<dbReference type="VEuPathDB" id="VectorBase:GAUT047799"/>
<evidence type="ECO:0000313" key="1">
    <source>
        <dbReference type="EnsemblMetazoa" id="GAUT047799-PA"/>
    </source>
</evidence>